<gene>
    <name evidence="9" type="ORF">WDJ61_04970</name>
</gene>
<dbReference type="Proteomes" id="UP001387364">
    <property type="component" value="Chromosome"/>
</dbReference>
<evidence type="ECO:0000313" key="9">
    <source>
        <dbReference type="EMBL" id="WXB93983.1"/>
    </source>
</evidence>
<reference evidence="9 10" key="1">
    <citation type="submission" date="2024-02" db="EMBL/GenBank/DDBJ databases">
        <title>Seven novel Bacillus-like species.</title>
        <authorList>
            <person name="Liu G."/>
        </authorList>
    </citation>
    <scope>NUCLEOTIDE SEQUENCE [LARGE SCALE GENOMIC DNA]</scope>
    <source>
        <strain evidence="9 10">FJAT-52991</strain>
    </source>
</reference>
<dbReference type="PROSITE" id="PS51257">
    <property type="entry name" value="PROKAR_LIPOPROTEIN"/>
    <property type="match status" value="1"/>
</dbReference>
<dbReference type="RefSeq" id="WP_338753549.1">
    <property type="nucleotide sequence ID" value="NZ_CP147404.1"/>
</dbReference>
<evidence type="ECO:0000259" key="8">
    <source>
        <dbReference type="Pfam" id="PF02608"/>
    </source>
</evidence>
<comment type="subcellular location">
    <subcellularLocation>
        <location evidence="1">Cell membrane</location>
        <topology evidence="1">Lipid-anchor</topology>
    </subcellularLocation>
</comment>
<protein>
    <submittedName>
        <fullName evidence="9">BMP family ABC transporter substrate-binding protein</fullName>
    </submittedName>
</protein>
<evidence type="ECO:0000256" key="5">
    <source>
        <dbReference type="ARBA" id="ARBA00023136"/>
    </source>
</evidence>
<keyword evidence="3" id="KW-1003">Cell membrane</keyword>
<dbReference type="InterPro" id="IPR028082">
    <property type="entry name" value="Peripla_BP_I"/>
</dbReference>
<feature type="domain" description="ABC transporter substrate-binding protein PnrA-like" evidence="8">
    <location>
        <begin position="32"/>
        <end position="318"/>
    </location>
</feature>
<evidence type="ECO:0000313" key="10">
    <source>
        <dbReference type="Proteomes" id="UP001387364"/>
    </source>
</evidence>
<comment type="similarity">
    <text evidence="2">Belongs to the BMP lipoprotein family.</text>
</comment>
<organism evidence="9 10">
    <name type="scientific">Bacillus kandeliae</name>
    <dbReference type="NCBI Taxonomy" id="3129297"/>
    <lineage>
        <taxon>Bacteria</taxon>
        <taxon>Bacillati</taxon>
        <taxon>Bacillota</taxon>
        <taxon>Bacilli</taxon>
        <taxon>Bacillales</taxon>
        <taxon>Bacillaceae</taxon>
        <taxon>Bacillus</taxon>
    </lineage>
</organism>
<evidence type="ECO:0000256" key="2">
    <source>
        <dbReference type="ARBA" id="ARBA00008610"/>
    </source>
</evidence>
<proteinExistence type="inferred from homology"/>
<evidence type="ECO:0000256" key="3">
    <source>
        <dbReference type="ARBA" id="ARBA00022475"/>
    </source>
</evidence>
<feature type="signal peptide" evidence="7">
    <location>
        <begin position="1"/>
        <end position="23"/>
    </location>
</feature>
<dbReference type="PANTHER" id="PTHR34296">
    <property type="entry name" value="TRANSCRIPTIONAL ACTIVATOR PROTEIN MED"/>
    <property type="match status" value="1"/>
</dbReference>
<keyword evidence="10" id="KW-1185">Reference proteome</keyword>
<evidence type="ECO:0000256" key="6">
    <source>
        <dbReference type="ARBA" id="ARBA00023288"/>
    </source>
</evidence>
<dbReference type="PANTHER" id="PTHR34296:SF2">
    <property type="entry name" value="ABC TRANSPORTER GUANOSINE-BINDING PROTEIN NUPN"/>
    <property type="match status" value="1"/>
</dbReference>
<name>A0ABZ2N8F7_9BACI</name>
<sequence length="327" mass="36550">MIRKIMLLTLTVLLLVVTTGCQTNNDAELIGKVGLLVPKTINDQVWGTKGYKGMMKIQSQYGSEIFYKEGMDSQALVERAVEEFDHKGVTLVFGHGSEYSEYFNKIAPEYPDMHFVSFNGNATEKNTTSLKFESHAMGFFGGMTAAHASKTGTIGILATYKWQPEVKGFVEGAKFERPDIQVVTKYVDDWDDSEKALTLLESIIAQDADVVYPAGDGYNVPVIEKLKEQGLYAIGFVSDQSDLGKETVLTSTVQHVDKLYLLAATRFVEGELKSGNLHFDFQDGVISLSEFSPVLDKDFVNRINRDIDHYIETGKLPRKAEEKNERK</sequence>
<dbReference type="CDD" id="cd06353">
    <property type="entry name" value="PBP1_Med-like"/>
    <property type="match status" value="1"/>
</dbReference>
<evidence type="ECO:0000256" key="1">
    <source>
        <dbReference type="ARBA" id="ARBA00004193"/>
    </source>
</evidence>
<keyword evidence="5" id="KW-0472">Membrane</keyword>
<dbReference type="SUPFAM" id="SSF53822">
    <property type="entry name" value="Periplasmic binding protein-like I"/>
    <property type="match status" value="1"/>
</dbReference>
<keyword evidence="6" id="KW-0449">Lipoprotein</keyword>
<dbReference type="InterPro" id="IPR003760">
    <property type="entry name" value="PnrA-like"/>
</dbReference>
<dbReference type="InterPro" id="IPR050957">
    <property type="entry name" value="BMP_lipoprotein"/>
</dbReference>
<feature type="chain" id="PRO_5045860414" evidence="7">
    <location>
        <begin position="24"/>
        <end position="327"/>
    </location>
</feature>
<accession>A0ABZ2N8F7</accession>
<dbReference type="Pfam" id="PF02608">
    <property type="entry name" value="Bmp"/>
    <property type="match status" value="1"/>
</dbReference>
<keyword evidence="4 7" id="KW-0732">Signal</keyword>
<evidence type="ECO:0000256" key="7">
    <source>
        <dbReference type="SAM" id="SignalP"/>
    </source>
</evidence>
<dbReference type="EMBL" id="CP147404">
    <property type="protein sequence ID" value="WXB93983.1"/>
    <property type="molecule type" value="Genomic_DNA"/>
</dbReference>
<dbReference type="Gene3D" id="3.40.50.2300">
    <property type="match status" value="2"/>
</dbReference>
<evidence type="ECO:0000256" key="4">
    <source>
        <dbReference type="ARBA" id="ARBA00022729"/>
    </source>
</evidence>